<feature type="compositionally biased region" description="Pro residues" evidence="1">
    <location>
        <begin position="135"/>
        <end position="149"/>
    </location>
</feature>
<feature type="compositionally biased region" description="Basic and acidic residues" evidence="1">
    <location>
        <begin position="322"/>
        <end position="332"/>
    </location>
</feature>
<keyword evidence="4" id="KW-1185">Reference proteome</keyword>
<feature type="region of interest" description="Disordered" evidence="1">
    <location>
        <begin position="1"/>
        <end position="81"/>
    </location>
</feature>
<gene>
    <name evidence="3" type="ORF">A1O7_08897</name>
</gene>
<evidence type="ECO:0000313" key="4">
    <source>
        <dbReference type="Proteomes" id="UP000019473"/>
    </source>
</evidence>
<dbReference type="Pfam" id="PF04749">
    <property type="entry name" value="PLAC8"/>
    <property type="match status" value="1"/>
</dbReference>
<dbReference type="OrthoDB" id="1045822at2759"/>
<keyword evidence="2" id="KW-0472">Membrane</keyword>
<dbReference type="AlphaFoldDB" id="W9VUY3"/>
<protein>
    <recommendedName>
        <fullName evidence="5">DUF614 domain-containing protein</fullName>
    </recommendedName>
</protein>
<dbReference type="STRING" id="1182544.W9VUY3"/>
<evidence type="ECO:0000256" key="1">
    <source>
        <dbReference type="SAM" id="MobiDB-lite"/>
    </source>
</evidence>
<reference evidence="3 4" key="1">
    <citation type="submission" date="2013-03" db="EMBL/GenBank/DDBJ databases">
        <title>The Genome Sequence of Cladophialophora yegresii CBS 114405.</title>
        <authorList>
            <consortium name="The Broad Institute Genomics Platform"/>
            <person name="Cuomo C."/>
            <person name="de Hoog S."/>
            <person name="Gorbushina A."/>
            <person name="Walker B."/>
            <person name="Young S.K."/>
            <person name="Zeng Q."/>
            <person name="Gargeya S."/>
            <person name="Fitzgerald M."/>
            <person name="Haas B."/>
            <person name="Abouelleil A."/>
            <person name="Allen A.W."/>
            <person name="Alvarado L."/>
            <person name="Arachchi H.M."/>
            <person name="Berlin A.M."/>
            <person name="Chapman S.B."/>
            <person name="Gainer-Dewar J."/>
            <person name="Goldberg J."/>
            <person name="Griggs A."/>
            <person name="Gujja S."/>
            <person name="Hansen M."/>
            <person name="Howarth C."/>
            <person name="Imamovic A."/>
            <person name="Ireland A."/>
            <person name="Larimer J."/>
            <person name="McCowan C."/>
            <person name="Murphy C."/>
            <person name="Pearson M."/>
            <person name="Poon T.W."/>
            <person name="Priest M."/>
            <person name="Roberts A."/>
            <person name="Saif S."/>
            <person name="Shea T."/>
            <person name="Sisk P."/>
            <person name="Sykes S."/>
            <person name="Wortman J."/>
            <person name="Nusbaum C."/>
            <person name="Birren B."/>
        </authorList>
    </citation>
    <scope>NUCLEOTIDE SEQUENCE [LARGE SCALE GENOMIC DNA]</scope>
    <source>
        <strain evidence="3 4">CBS 114405</strain>
    </source>
</reference>
<accession>W9VUY3</accession>
<dbReference type="RefSeq" id="XP_007761076.1">
    <property type="nucleotide sequence ID" value="XM_007762886.1"/>
</dbReference>
<dbReference type="EMBL" id="AMGW01000006">
    <property type="protein sequence ID" value="EXJ55966.1"/>
    <property type="molecule type" value="Genomic_DNA"/>
</dbReference>
<dbReference type="Proteomes" id="UP000019473">
    <property type="component" value="Unassembled WGS sequence"/>
</dbReference>
<keyword evidence="2" id="KW-1133">Transmembrane helix</keyword>
<dbReference type="eggNOG" id="ENOG502S5E0">
    <property type="taxonomic scope" value="Eukaryota"/>
</dbReference>
<evidence type="ECO:0008006" key="5">
    <source>
        <dbReference type="Google" id="ProtNLM"/>
    </source>
</evidence>
<dbReference type="NCBIfam" id="TIGR01571">
    <property type="entry name" value="A_thal_Cys_rich"/>
    <property type="match status" value="1"/>
</dbReference>
<feature type="compositionally biased region" description="Low complexity" evidence="1">
    <location>
        <begin position="53"/>
        <end position="68"/>
    </location>
</feature>
<sequence>MKSYEYPRVRPPTSLQPPRPPADSRFSWMDASAEQEHRVGARGETNTTPIPQPASNQQSPAQSQVQMQTMEPQAYGGGVVPYQIHDPMVSQQQYSQAPRQIHDPMVAQQQHFQPPQLYGVYAAQVPVPQAQTQPPRHPTPPLPQPPEPVKQPVIPQKEASSPIAPDANPLSATTPKRPNRTSTNMAIVPPSSTDPAQFSASVFTPSPQSLKGGSWQHGFCSCAEPSICMTGLFCPCIIYGRTQYRLGLRDERKDPTNMLGYTAVNGSCIAFGILCGINGILAAIQHTRVRKTYGMSSEAGNVAGDCLKGVCCCCCVVAQDEKEVKSREEQARKPAGSATRNEGYVAPTSMTFRAPPR</sequence>
<feature type="region of interest" description="Disordered" evidence="1">
    <location>
        <begin position="322"/>
        <end position="357"/>
    </location>
</feature>
<comment type="caution">
    <text evidence="3">The sequence shown here is derived from an EMBL/GenBank/DDBJ whole genome shotgun (WGS) entry which is preliminary data.</text>
</comment>
<feature type="transmembrane region" description="Helical" evidence="2">
    <location>
        <begin position="258"/>
        <end position="284"/>
    </location>
</feature>
<feature type="compositionally biased region" description="Polar residues" evidence="1">
    <location>
        <begin position="170"/>
        <end position="182"/>
    </location>
</feature>
<proteinExistence type="predicted"/>
<name>W9VUY3_9EURO</name>
<dbReference type="GeneID" id="19183461"/>
<evidence type="ECO:0000313" key="3">
    <source>
        <dbReference type="EMBL" id="EXJ55966.1"/>
    </source>
</evidence>
<organism evidence="3 4">
    <name type="scientific">Cladophialophora yegresii CBS 114405</name>
    <dbReference type="NCBI Taxonomy" id="1182544"/>
    <lineage>
        <taxon>Eukaryota</taxon>
        <taxon>Fungi</taxon>
        <taxon>Dikarya</taxon>
        <taxon>Ascomycota</taxon>
        <taxon>Pezizomycotina</taxon>
        <taxon>Eurotiomycetes</taxon>
        <taxon>Chaetothyriomycetidae</taxon>
        <taxon>Chaetothyriales</taxon>
        <taxon>Herpotrichiellaceae</taxon>
        <taxon>Cladophialophora</taxon>
    </lineage>
</organism>
<keyword evidence="2" id="KW-0812">Transmembrane</keyword>
<dbReference type="PANTHER" id="PTHR15907">
    <property type="entry name" value="DUF614 FAMILY PROTEIN-RELATED"/>
    <property type="match status" value="1"/>
</dbReference>
<dbReference type="InterPro" id="IPR006461">
    <property type="entry name" value="PLAC_motif_containing"/>
</dbReference>
<feature type="region of interest" description="Disordered" evidence="1">
    <location>
        <begin position="128"/>
        <end position="182"/>
    </location>
</feature>
<evidence type="ECO:0000256" key="2">
    <source>
        <dbReference type="SAM" id="Phobius"/>
    </source>
</evidence>
<dbReference type="VEuPathDB" id="FungiDB:A1O7_08897"/>
<dbReference type="HOGENOM" id="CLU_050253_0_0_1"/>